<protein>
    <submittedName>
        <fullName evidence="3">PI3R4-like protein</fullName>
    </submittedName>
</protein>
<dbReference type="PANTHER" id="PTHR17583">
    <property type="entry name" value="PHOSPHOINOSITIDE 3-KINASE REGULATORY SUBUNIT 4"/>
    <property type="match status" value="1"/>
</dbReference>
<keyword evidence="4" id="KW-1185">Reference proteome</keyword>
<dbReference type="Proteomes" id="UP001164746">
    <property type="component" value="Chromosome 9"/>
</dbReference>
<evidence type="ECO:0000313" key="4">
    <source>
        <dbReference type="Proteomes" id="UP001164746"/>
    </source>
</evidence>
<dbReference type="InterPro" id="IPR045162">
    <property type="entry name" value="Vps15-like"/>
</dbReference>
<reference evidence="3" key="1">
    <citation type="submission" date="2022-11" db="EMBL/GenBank/DDBJ databases">
        <title>Centuries of genome instability and evolution in soft-shell clam transmissible cancer (bioRxiv).</title>
        <authorList>
            <person name="Hart S.F.M."/>
            <person name="Yonemitsu M.A."/>
            <person name="Giersch R.M."/>
            <person name="Beal B.F."/>
            <person name="Arriagada G."/>
            <person name="Davis B.W."/>
            <person name="Ostrander E.A."/>
            <person name="Goff S.P."/>
            <person name="Metzger M.J."/>
        </authorList>
    </citation>
    <scope>NUCLEOTIDE SEQUENCE</scope>
    <source>
        <strain evidence="3">MELC-2E11</strain>
        <tissue evidence="3">Siphon/mantle</tissue>
    </source>
</reference>
<sequence length="111" mass="12288">MDRLSAIVCHGDIKSENVMITGWNWLLLTDFASFKPTYLPDDNPSDFSYFFDTSRRRTCYIAPERFVDSGTKNSDTGNQGNNVDLTASGEVKTGELTPAMDIFSAGTLFAT</sequence>
<dbReference type="InterPro" id="IPR008271">
    <property type="entry name" value="Ser/Thr_kinase_AS"/>
</dbReference>
<gene>
    <name evidence="3" type="ORF">MAR_005132</name>
</gene>
<name>A0ABY7F1R2_MYAAR</name>
<dbReference type="InterPro" id="IPR011009">
    <property type="entry name" value="Kinase-like_dom_sf"/>
</dbReference>
<keyword evidence="1" id="KW-0853">WD repeat</keyword>
<dbReference type="PROSITE" id="PS50011">
    <property type="entry name" value="PROTEIN_KINASE_DOM"/>
    <property type="match status" value="1"/>
</dbReference>
<dbReference type="InterPro" id="IPR000719">
    <property type="entry name" value="Prot_kinase_dom"/>
</dbReference>
<dbReference type="EMBL" id="CP111020">
    <property type="protein sequence ID" value="WAR15027.1"/>
    <property type="molecule type" value="Genomic_DNA"/>
</dbReference>
<organism evidence="3 4">
    <name type="scientific">Mya arenaria</name>
    <name type="common">Soft-shell clam</name>
    <dbReference type="NCBI Taxonomy" id="6604"/>
    <lineage>
        <taxon>Eukaryota</taxon>
        <taxon>Metazoa</taxon>
        <taxon>Spiralia</taxon>
        <taxon>Lophotrochozoa</taxon>
        <taxon>Mollusca</taxon>
        <taxon>Bivalvia</taxon>
        <taxon>Autobranchia</taxon>
        <taxon>Heteroconchia</taxon>
        <taxon>Euheterodonta</taxon>
        <taxon>Imparidentia</taxon>
        <taxon>Neoheterodontei</taxon>
        <taxon>Myida</taxon>
        <taxon>Myoidea</taxon>
        <taxon>Myidae</taxon>
        <taxon>Mya</taxon>
    </lineage>
</organism>
<dbReference type="Gene3D" id="1.10.510.10">
    <property type="entry name" value="Transferase(Phosphotransferase) domain 1"/>
    <property type="match status" value="1"/>
</dbReference>
<evidence type="ECO:0000259" key="2">
    <source>
        <dbReference type="PROSITE" id="PS50011"/>
    </source>
</evidence>
<evidence type="ECO:0000313" key="3">
    <source>
        <dbReference type="EMBL" id="WAR15027.1"/>
    </source>
</evidence>
<dbReference type="PANTHER" id="PTHR17583:SF0">
    <property type="entry name" value="PHOSPHOINOSITIDE 3-KINASE REGULATORY SUBUNIT 4"/>
    <property type="match status" value="1"/>
</dbReference>
<dbReference type="PROSITE" id="PS00108">
    <property type="entry name" value="PROTEIN_KINASE_ST"/>
    <property type="match status" value="1"/>
</dbReference>
<accession>A0ABY7F1R2</accession>
<evidence type="ECO:0000256" key="1">
    <source>
        <dbReference type="ARBA" id="ARBA00022574"/>
    </source>
</evidence>
<dbReference type="SUPFAM" id="SSF56112">
    <property type="entry name" value="Protein kinase-like (PK-like)"/>
    <property type="match status" value="1"/>
</dbReference>
<feature type="domain" description="Protein kinase" evidence="2">
    <location>
        <begin position="1"/>
        <end position="111"/>
    </location>
</feature>
<proteinExistence type="predicted"/>